<dbReference type="Pfam" id="PF18962">
    <property type="entry name" value="Por_Secre_tail"/>
    <property type="match status" value="1"/>
</dbReference>
<feature type="domain" description="DUF11" evidence="5">
    <location>
        <begin position="377"/>
        <end position="479"/>
    </location>
</feature>
<evidence type="ECO:0000313" key="9">
    <source>
        <dbReference type="EMBL" id="NMH27023.1"/>
    </source>
</evidence>
<dbReference type="AlphaFoldDB" id="A0A972FR85"/>
<sequence length="711" mass="77406">MKKLLLFVLLIVAVPAFAVPVAYPVPNLHSCSGVFDLTVQTPVTLGNQNPNEFAAHYYMTEIDANSDVNPINNPESYTALESGQMIFIRVFNIFNGQFDTTSFALFTNAVDVPEFPDVTYCGSYALPPLEIGHYYTQPGGEGDLFPSGWVITTTRIIYIYSGEGDCASETSFHITINPLPVIQTPINLYACAETTFNLANLAEQIVAYNDAAVEVHFYHTMADATANVNAIENLQYAGTNNENVFVKVTDIGSNCYKIEDFHLHVQNCSEATISGIVRFDANGNGCNDEDPVLAGVTVVAIHNNDTFYAYTNESGEYQFSGLPTGEYHVFLLANGQPFNVVTPEIYTFNVTGDSAGTGNFCVTFNEYHDLGIEFYSSLAPVIGNNRGYILKIHNHGTVPASGTVNVTFDSDAFSVVNNAGGTVNGNTIDFAVNALAPGQTITLEIVLHVGEPPVAEAGDEVSFIAHLEYELDENLDNNHVVLVQTLVSSLDPNDIAVHEGALITYEQAQGYLHYTVRFQNTGTAVADTIRIENQLSPLLNAATFRPVASSHPFFVQRVDGNVTFRFNNINLPAEQDNEEASHGFITYEVKPMEGLTVDQLIENNANIYFDFNEAVVTNTVGTEIINLGTPENTSDAVVMYPNPAKEKLFLVGIQNKATLTVADLSGKMLFVREVNAAEGTSGIDVSNLSTGMYVIKIVSDGKTFNKKLIVQ</sequence>
<feature type="signal peptide" evidence="4">
    <location>
        <begin position="1"/>
        <end position="18"/>
    </location>
</feature>
<evidence type="ECO:0000256" key="1">
    <source>
        <dbReference type="ARBA" id="ARBA00004613"/>
    </source>
</evidence>
<name>A0A972FR85_9FLAO</name>
<dbReference type="InterPro" id="IPR001434">
    <property type="entry name" value="OmcB-like_DUF11"/>
</dbReference>
<dbReference type="InterPro" id="IPR033764">
    <property type="entry name" value="Sdr_B"/>
</dbReference>
<feature type="domain" description="DUF7619" evidence="8">
    <location>
        <begin position="491"/>
        <end position="622"/>
    </location>
</feature>
<dbReference type="Pfam" id="PF24595">
    <property type="entry name" value="DUF7619"/>
    <property type="match status" value="1"/>
</dbReference>
<evidence type="ECO:0000313" key="10">
    <source>
        <dbReference type="Proteomes" id="UP000712080"/>
    </source>
</evidence>
<comment type="subcellular location">
    <subcellularLocation>
        <location evidence="1">Secreted</location>
    </subcellularLocation>
</comment>
<dbReference type="EMBL" id="JAAMPU010000098">
    <property type="protein sequence ID" value="NMH27023.1"/>
    <property type="molecule type" value="Genomic_DNA"/>
</dbReference>
<feature type="chain" id="PRO_5037514285" evidence="4">
    <location>
        <begin position="19"/>
        <end position="711"/>
    </location>
</feature>
<dbReference type="Pfam" id="PF01345">
    <property type="entry name" value="DUF11"/>
    <property type="match status" value="1"/>
</dbReference>
<dbReference type="InterPro" id="IPR026444">
    <property type="entry name" value="Secre_tail"/>
</dbReference>
<dbReference type="GO" id="GO:0005576">
    <property type="term" value="C:extracellular region"/>
    <property type="evidence" value="ECO:0007669"/>
    <property type="project" value="UniProtKB-SubCell"/>
</dbReference>
<organism evidence="9 10">
    <name type="scientific">Flavobacterium silvaticum</name>
    <dbReference type="NCBI Taxonomy" id="1852020"/>
    <lineage>
        <taxon>Bacteria</taxon>
        <taxon>Pseudomonadati</taxon>
        <taxon>Bacteroidota</taxon>
        <taxon>Flavobacteriia</taxon>
        <taxon>Flavobacteriales</taxon>
        <taxon>Flavobacteriaceae</taxon>
        <taxon>Flavobacterium</taxon>
    </lineage>
</organism>
<dbReference type="Proteomes" id="UP000712080">
    <property type="component" value="Unassembled WGS sequence"/>
</dbReference>
<feature type="domain" description="Secretion system C-terminal sorting" evidence="7">
    <location>
        <begin position="639"/>
        <end position="710"/>
    </location>
</feature>
<dbReference type="NCBIfam" id="TIGR04183">
    <property type="entry name" value="Por_Secre_tail"/>
    <property type="match status" value="1"/>
</dbReference>
<dbReference type="SUPFAM" id="SSF117074">
    <property type="entry name" value="Hypothetical protein PA1324"/>
    <property type="match status" value="1"/>
</dbReference>
<evidence type="ECO:0000259" key="6">
    <source>
        <dbReference type="Pfam" id="PF17210"/>
    </source>
</evidence>
<dbReference type="InterPro" id="IPR055353">
    <property type="entry name" value="DUF7619"/>
</dbReference>
<feature type="domain" description="SD-repeat containing protein B" evidence="6">
    <location>
        <begin position="273"/>
        <end position="338"/>
    </location>
</feature>
<dbReference type="Gene3D" id="2.60.40.10">
    <property type="entry name" value="Immunoglobulins"/>
    <property type="match status" value="1"/>
</dbReference>
<proteinExistence type="predicted"/>
<dbReference type="Pfam" id="PF17210">
    <property type="entry name" value="SdrD_B"/>
    <property type="match status" value="1"/>
</dbReference>
<keyword evidence="10" id="KW-1185">Reference proteome</keyword>
<evidence type="ECO:0000259" key="8">
    <source>
        <dbReference type="Pfam" id="PF24595"/>
    </source>
</evidence>
<comment type="caution">
    <text evidence="9">The sequence shown here is derived from an EMBL/GenBank/DDBJ whole genome shotgun (WGS) entry which is preliminary data.</text>
</comment>
<accession>A0A972FR85</accession>
<evidence type="ECO:0000259" key="5">
    <source>
        <dbReference type="Pfam" id="PF01345"/>
    </source>
</evidence>
<evidence type="ECO:0000256" key="3">
    <source>
        <dbReference type="ARBA" id="ARBA00022729"/>
    </source>
</evidence>
<evidence type="ECO:0000256" key="4">
    <source>
        <dbReference type="SAM" id="SignalP"/>
    </source>
</evidence>
<reference evidence="9" key="1">
    <citation type="submission" date="2020-02" db="EMBL/GenBank/DDBJ databases">
        <title>Flavobacterium sp. genome.</title>
        <authorList>
            <person name="Jung H.S."/>
            <person name="Baek J.H."/>
            <person name="Jeon C.O."/>
        </authorList>
    </citation>
    <scope>NUCLEOTIDE SEQUENCE</scope>
    <source>
        <strain evidence="9">SE-s28</strain>
    </source>
</reference>
<keyword evidence="2" id="KW-0964">Secreted</keyword>
<gene>
    <name evidence="9" type="ORF">G6047_03180</name>
</gene>
<evidence type="ECO:0000259" key="7">
    <source>
        <dbReference type="Pfam" id="PF18962"/>
    </source>
</evidence>
<evidence type="ECO:0000256" key="2">
    <source>
        <dbReference type="ARBA" id="ARBA00022525"/>
    </source>
</evidence>
<dbReference type="RefSeq" id="WP_169526031.1">
    <property type="nucleotide sequence ID" value="NZ_JAAMPU010000098.1"/>
</dbReference>
<protein>
    <submittedName>
        <fullName evidence="9">T9SS type A sorting domain-containing protein</fullName>
    </submittedName>
</protein>
<dbReference type="InterPro" id="IPR013783">
    <property type="entry name" value="Ig-like_fold"/>
</dbReference>
<keyword evidence="3 4" id="KW-0732">Signal</keyword>